<proteinExistence type="predicted"/>
<feature type="domain" description="PDZ" evidence="2">
    <location>
        <begin position="564"/>
        <end position="638"/>
    </location>
</feature>
<name>A0AAN7NWY2_9COLE</name>
<evidence type="ECO:0000256" key="1">
    <source>
        <dbReference type="SAM" id="MobiDB-lite"/>
    </source>
</evidence>
<gene>
    <name evidence="3" type="ORF">RN001_015936</name>
</gene>
<evidence type="ECO:0000313" key="4">
    <source>
        <dbReference type="Proteomes" id="UP001353858"/>
    </source>
</evidence>
<feature type="compositionally biased region" description="Polar residues" evidence="1">
    <location>
        <begin position="146"/>
        <end position="156"/>
    </location>
</feature>
<dbReference type="Proteomes" id="UP001353858">
    <property type="component" value="Unassembled WGS sequence"/>
</dbReference>
<accession>A0AAN7NWY2</accession>
<dbReference type="Pfam" id="PF00595">
    <property type="entry name" value="PDZ"/>
    <property type="match status" value="2"/>
</dbReference>
<sequence length="675" mass="75338">MCLYDSRVKVGEVKFFNRNSGMRWFRKQGSSPRLISLSPLRTDATKSELPTDESLKLVEPAKRRSRKDFLSGSWSRNRSKNELRYYNVGEGLIVVEKPGKRRCHSQPKYSINTLSDDQVREKRKPILDRVKHTKLSCFRTASNASQYAATSSAQNPESKEQIPNRSEVKSRTNFLPAKLQAISSKYLNTSTNKLLVKFCKPQDDYSDSSSVKNFKPKVAKEQLRSLSYGAIPGIEEFKKKHNPLYQEEIPLPSDEDQVFLIDNDDTDSGILVNDSTIASFLENGSFRCGSSASERIFSVPEGIDVVDKAYPQSSRQIIDVSNIVLSEHKKNRRSFNCSLKLETNLQLVRLNKRVGSEHLGIVITQLPNVGGCVIAQILPGSIAEKAGTLNVGDEIVYIDNVKCCNCTIAEASNLLCTESLSVKLYIHKRPNLDTRQIPTRKIFNEEYSGMMSPTCNKVDRKIQTSSPVRRNFFQKNSIHQNSSTKLLRRGVVSYAGQSKNCESPISPNFDLDDTLSPSYRSPKDADKDIQYSQAFLNKETEDSNLSNFCTLPRRPRSTICTFHTIVLEKGYGKKALGFSIVGGRDSPKGALGIFVKTILENGQAAEDGKLKAGDEILAVNGQVCCDLSHANAVLMFKSIKSGRITMHICRRTKSRSLSSKTKSCSDLINTSSIDG</sequence>
<feature type="domain" description="PDZ" evidence="2">
    <location>
        <begin position="347"/>
        <end position="430"/>
    </location>
</feature>
<feature type="compositionally biased region" description="Basic and acidic residues" evidence="1">
    <location>
        <begin position="157"/>
        <end position="167"/>
    </location>
</feature>
<dbReference type="SMART" id="SM00228">
    <property type="entry name" value="PDZ"/>
    <property type="match status" value="2"/>
</dbReference>
<dbReference type="Gene3D" id="2.30.42.10">
    <property type="match status" value="2"/>
</dbReference>
<dbReference type="AlphaFoldDB" id="A0AAN7NWY2"/>
<dbReference type="PANTHER" id="PTHR11324">
    <property type="entry name" value="IL16-RELATED"/>
    <property type="match status" value="1"/>
</dbReference>
<dbReference type="SUPFAM" id="SSF50156">
    <property type="entry name" value="PDZ domain-like"/>
    <property type="match status" value="2"/>
</dbReference>
<dbReference type="PANTHER" id="PTHR11324:SF16">
    <property type="entry name" value="PDZ DOMAIN-CONTAINING PROTEIN 2"/>
    <property type="match status" value="1"/>
</dbReference>
<dbReference type="InterPro" id="IPR036034">
    <property type="entry name" value="PDZ_sf"/>
</dbReference>
<organism evidence="3 4">
    <name type="scientific">Aquatica leii</name>
    <dbReference type="NCBI Taxonomy" id="1421715"/>
    <lineage>
        <taxon>Eukaryota</taxon>
        <taxon>Metazoa</taxon>
        <taxon>Ecdysozoa</taxon>
        <taxon>Arthropoda</taxon>
        <taxon>Hexapoda</taxon>
        <taxon>Insecta</taxon>
        <taxon>Pterygota</taxon>
        <taxon>Neoptera</taxon>
        <taxon>Endopterygota</taxon>
        <taxon>Coleoptera</taxon>
        <taxon>Polyphaga</taxon>
        <taxon>Elateriformia</taxon>
        <taxon>Elateroidea</taxon>
        <taxon>Lampyridae</taxon>
        <taxon>Luciolinae</taxon>
        <taxon>Aquatica</taxon>
    </lineage>
</organism>
<dbReference type="InterPro" id="IPR001478">
    <property type="entry name" value="PDZ"/>
</dbReference>
<comment type="caution">
    <text evidence="3">The sequence shown here is derived from an EMBL/GenBank/DDBJ whole genome shotgun (WGS) entry which is preliminary data.</text>
</comment>
<evidence type="ECO:0000259" key="2">
    <source>
        <dbReference type="PROSITE" id="PS50106"/>
    </source>
</evidence>
<keyword evidence="4" id="KW-1185">Reference proteome</keyword>
<dbReference type="PROSITE" id="PS50106">
    <property type="entry name" value="PDZ"/>
    <property type="match status" value="2"/>
</dbReference>
<dbReference type="EMBL" id="JARPUR010000008">
    <property type="protein sequence ID" value="KAK4871812.1"/>
    <property type="molecule type" value="Genomic_DNA"/>
</dbReference>
<protein>
    <recommendedName>
        <fullName evidence="2">PDZ domain-containing protein</fullName>
    </recommendedName>
</protein>
<reference evidence="4" key="1">
    <citation type="submission" date="2023-01" db="EMBL/GenBank/DDBJ databases">
        <title>Key to firefly adult light organ development and bioluminescence: homeobox transcription factors regulate luciferase expression and transportation to peroxisome.</title>
        <authorList>
            <person name="Fu X."/>
        </authorList>
    </citation>
    <scope>NUCLEOTIDE SEQUENCE [LARGE SCALE GENOMIC DNA]</scope>
</reference>
<feature type="region of interest" description="Disordered" evidence="1">
    <location>
        <begin position="146"/>
        <end position="167"/>
    </location>
</feature>
<dbReference type="CDD" id="cd06759">
    <property type="entry name" value="PDZ3_PDZD2-PDZ1_hPro-IL-16-like"/>
    <property type="match status" value="1"/>
</dbReference>
<evidence type="ECO:0000313" key="3">
    <source>
        <dbReference type="EMBL" id="KAK4871812.1"/>
    </source>
</evidence>